<reference evidence="2" key="1">
    <citation type="journal article" date="2023" name="G3 (Bethesda)">
        <title>Genome assembly and association tests identify interacting loci associated with vigor, precocity, and sex in interspecific pistachio rootstocks.</title>
        <authorList>
            <person name="Palmer W."/>
            <person name="Jacygrad E."/>
            <person name="Sagayaradj S."/>
            <person name="Cavanaugh K."/>
            <person name="Han R."/>
            <person name="Bertier L."/>
            <person name="Beede B."/>
            <person name="Kafkas S."/>
            <person name="Golino D."/>
            <person name="Preece J."/>
            <person name="Michelmore R."/>
        </authorList>
    </citation>
    <scope>NUCLEOTIDE SEQUENCE [LARGE SCALE GENOMIC DNA]</scope>
</reference>
<keyword evidence="2" id="KW-1185">Reference proteome</keyword>
<protein>
    <submittedName>
        <fullName evidence="1">Uncharacterized protein</fullName>
    </submittedName>
</protein>
<sequence length="223" mass="24942">MVGELVKFQNRKTGWWGRFHVPTWRDLNGGLAFRFLFFSSQEFSSPDLETTPVVTKTDVAQATSPDNFTIDVAEYEDQNLEPEKEPDDENDTPQKDSGEEKCDIFSGDWKGGLIAVATVGLTSEAAYHLEVSLQAFRISFEQSPKKAKQDHDNGKTNGKAGESDVLDVEFEEFCKAIEANLSIEQMVEILEANDQDSCGPDPVVVTKCQDAVLWIVREMPNLQ</sequence>
<evidence type="ECO:0000313" key="2">
    <source>
        <dbReference type="Proteomes" id="UP001164250"/>
    </source>
</evidence>
<proteinExistence type="predicted"/>
<dbReference type="Proteomes" id="UP001164250">
    <property type="component" value="Chromosome 9"/>
</dbReference>
<accession>A0ACC1AQH2</accession>
<comment type="caution">
    <text evidence="1">The sequence shown here is derived from an EMBL/GenBank/DDBJ whole genome shotgun (WGS) entry which is preliminary data.</text>
</comment>
<evidence type="ECO:0000313" key="1">
    <source>
        <dbReference type="EMBL" id="KAJ0088830.1"/>
    </source>
</evidence>
<dbReference type="EMBL" id="CM047905">
    <property type="protein sequence ID" value="KAJ0088830.1"/>
    <property type="molecule type" value="Genomic_DNA"/>
</dbReference>
<name>A0ACC1AQH2_9ROSI</name>
<gene>
    <name evidence="1" type="ORF">Patl1_33124</name>
</gene>
<organism evidence="1 2">
    <name type="scientific">Pistacia atlantica</name>
    <dbReference type="NCBI Taxonomy" id="434234"/>
    <lineage>
        <taxon>Eukaryota</taxon>
        <taxon>Viridiplantae</taxon>
        <taxon>Streptophyta</taxon>
        <taxon>Embryophyta</taxon>
        <taxon>Tracheophyta</taxon>
        <taxon>Spermatophyta</taxon>
        <taxon>Magnoliopsida</taxon>
        <taxon>eudicotyledons</taxon>
        <taxon>Gunneridae</taxon>
        <taxon>Pentapetalae</taxon>
        <taxon>rosids</taxon>
        <taxon>malvids</taxon>
        <taxon>Sapindales</taxon>
        <taxon>Anacardiaceae</taxon>
        <taxon>Pistacia</taxon>
    </lineage>
</organism>